<dbReference type="Proteomes" id="UP001589733">
    <property type="component" value="Unassembled WGS sequence"/>
</dbReference>
<keyword evidence="2" id="KW-1185">Reference proteome</keyword>
<comment type="caution">
    <text evidence="1">The sequence shown here is derived from an EMBL/GenBank/DDBJ whole genome shotgun (WGS) entry which is preliminary data.</text>
</comment>
<evidence type="ECO:0000313" key="2">
    <source>
        <dbReference type="Proteomes" id="UP001589733"/>
    </source>
</evidence>
<accession>A0ABV6AZ33</accession>
<dbReference type="EMBL" id="JBHLYR010000038">
    <property type="protein sequence ID" value="MFB9992773.1"/>
    <property type="molecule type" value="Genomic_DNA"/>
</dbReference>
<proteinExistence type="predicted"/>
<protein>
    <submittedName>
        <fullName evidence="1">Uncharacterized protein</fullName>
    </submittedName>
</protein>
<name>A0ABV6AZ33_9DEIO</name>
<organism evidence="1 2">
    <name type="scientific">Deinococcus oregonensis</name>
    <dbReference type="NCBI Taxonomy" id="1805970"/>
    <lineage>
        <taxon>Bacteria</taxon>
        <taxon>Thermotogati</taxon>
        <taxon>Deinococcota</taxon>
        <taxon>Deinococci</taxon>
        <taxon>Deinococcales</taxon>
        <taxon>Deinococcaceae</taxon>
        <taxon>Deinococcus</taxon>
    </lineage>
</organism>
<reference evidence="1 2" key="1">
    <citation type="submission" date="2024-09" db="EMBL/GenBank/DDBJ databases">
        <authorList>
            <person name="Sun Q."/>
            <person name="Mori K."/>
        </authorList>
    </citation>
    <scope>NUCLEOTIDE SEQUENCE [LARGE SCALE GENOMIC DNA]</scope>
    <source>
        <strain evidence="1 2">JCM 13503</strain>
    </source>
</reference>
<dbReference type="RefSeq" id="WP_380010303.1">
    <property type="nucleotide sequence ID" value="NZ_JBHLYR010000038.1"/>
</dbReference>
<gene>
    <name evidence="1" type="ORF">ACFFLM_12425</name>
</gene>
<sequence>MNGQDRSFDRVQASLAEFQVRDVTEAQAHTLAELFAGGSAETR</sequence>
<evidence type="ECO:0000313" key="1">
    <source>
        <dbReference type="EMBL" id="MFB9992773.1"/>
    </source>
</evidence>